<dbReference type="SUPFAM" id="SSF51735">
    <property type="entry name" value="NAD(P)-binding Rossmann-fold domains"/>
    <property type="match status" value="1"/>
</dbReference>
<proteinExistence type="inferred from homology"/>
<keyword evidence="2" id="KW-0560">Oxidoreductase</keyword>
<evidence type="ECO:0000256" key="2">
    <source>
        <dbReference type="ARBA" id="ARBA00023002"/>
    </source>
</evidence>
<protein>
    <submittedName>
        <fullName evidence="3">Uncharacterized protein</fullName>
    </submittedName>
</protein>
<accession>A0ABR4HRE1</accession>
<name>A0ABR4HRE1_9EURO</name>
<keyword evidence="4" id="KW-1185">Reference proteome</keyword>
<comment type="caution">
    <text evidence="3">The sequence shown here is derived from an EMBL/GenBank/DDBJ whole genome shotgun (WGS) entry which is preliminary data.</text>
</comment>
<evidence type="ECO:0000313" key="3">
    <source>
        <dbReference type="EMBL" id="KAL2817935.1"/>
    </source>
</evidence>
<dbReference type="EMBL" id="JBFXLS010000088">
    <property type="protein sequence ID" value="KAL2817935.1"/>
    <property type="molecule type" value="Genomic_DNA"/>
</dbReference>
<comment type="similarity">
    <text evidence="1">Belongs to the short-chain dehydrogenases/reductases (SDR) family.</text>
</comment>
<dbReference type="Pfam" id="PF13561">
    <property type="entry name" value="adh_short_C2"/>
    <property type="match status" value="1"/>
</dbReference>
<evidence type="ECO:0000256" key="1">
    <source>
        <dbReference type="ARBA" id="ARBA00006484"/>
    </source>
</evidence>
<dbReference type="Gene3D" id="3.40.50.720">
    <property type="entry name" value="NAD(P)-binding Rossmann-like Domain"/>
    <property type="match status" value="1"/>
</dbReference>
<evidence type="ECO:0000313" key="4">
    <source>
        <dbReference type="Proteomes" id="UP001610335"/>
    </source>
</evidence>
<dbReference type="InterPro" id="IPR036291">
    <property type="entry name" value="NAD(P)-bd_dom_sf"/>
</dbReference>
<dbReference type="InterPro" id="IPR002347">
    <property type="entry name" value="SDR_fam"/>
</dbReference>
<dbReference type="PANTHER" id="PTHR43008:SF10">
    <property type="entry name" value="CHAIN DEHYDROGENASE_OXIDOREDUCTASE, PUTATIVE (AFU_ORTHOLOGUE AFUA_2G15740)-RELATED"/>
    <property type="match status" value="1"/>
</dbReference>
<sequence length="203" mass="22638">MSSRCFGATLWHTNRLRPPLVQEQRPLAGQAHLKEKLPKADQQKTSDRLTRKSLLSGQDQFRAAQARANPDFEGSLHYHRIDVTDDANTEAIVVASVKYIASAVDHSSEQVGNVVRINYTGVFTSASEVGEEIHSVIHANCLCPGHIETPMAQMVMERDPKTKKLWELENMMKWLAKSDEFRGVTLLLMSDASSFMSASTVVL</sequence>
<dbReference type="PANTHER" id="PTHR43008">
    <property type="entry name" value="BENZIL REDUCTASE"/>
    <property type="match status" value="1"/>
</dbReference>
<organism evidence="3 4">
    <name type="scientific">Aspergillus cavernicola</name>
    <dbReference type="NCBI Taxonomy" id="176166"/>
    <lineage>
        <taxon>Eukaryota</taxon>
        <taxon>Fungi</taxon>
        <taxon>Dikarya</taxon>
        <taxon>Ascomycota</taxon>
        <taxon>Pezizomycotina</taxon>
        <taxon>Eurotiomycetes</taxon>
        <taxon>Eurotiomycetidae</taxon>
        <taxon>Eurotiales</taxon>
        <taxon>Aspergillaceae</taxon>
        <taxon>Aspergillus</taxon>
        <taxon>Aspergillus subgen. Nidulantes</taxon>
    </lineage>
</organism>
<dbReference type="Proteomes" id="UP001610335">
    <property type="component" value="Unassembled WGS sequence"/>
</dbReference>
<reference evidence="3 4" key="1">
    <citation type="submission" date="2024-07" db="EMBL/GenBank/DDBJ databases">
        <title>Section-level genome sequencing and comparative genomics of Aspergillus sections Usti and Cavernicolus.</title>
        <authorList>
            <consortium name="Lawrence Berkeley National Laboratory"/>
            <person name="Nybo J.L."/>
            <person name="Vesth T.C."/>
            <person name="Theobald S."/>
            <person name="Frisvad J.C."/>
            <person name="Larsen T.O."/>
            <person name="Kjaerboelling I."/>
            <person name="Rothschild-Mancinelli K."/>
            <person name="Lyhne E.K."/>
            <person name="Kogle M.E."/>
            <person name="Barry K."/>
            <person name="Clum A."/>
            <person name="Na H."/>
            <person name="Ledsgaard L."/>
            <person name="Lin J."/>
            <person name="Lipzen A."/>
            <person name="Kuo A."/>
            <person name="Riley R."/>
            <person name="Mondo S."/>
            <person name="LaButti K."/>
            <person name="Haridas S."/>
            <person name="Pangalinan J."/>
            <person name="Salamov A.A."/>
            <person name="Simmons B.A."/>
            <person name="Magnuson J.K."/>
            <person name="Chen J."/>
            <person name="Drula E."/>
            <person name="Henrissat B."/>
            <person name="Wiebenga A."/>
            <person name="Lubbers R.J."/>
            <person name="Gomes A.C."/>
            <person name="Makela M.R."/>
            <person name="Stajich J."/>
            <person name="Grigoriev I.V."/>
            <person name="Mortensen U.H."/>
            <person name="De vries R.P."/>
            <person name="Baker S.E."/>
            <person name="Andersen M.R."/>
        </authorList>
    </citation>
    <scope>NUCLEOTIDE SEQUENCE [LARGE SCALE GENOMIC DNA]</scope>
    <source>
        <strain evidence="3 4">CBS 600.67</strain>
    </source>
</reference>
<gene>
    <name evidence="3" type="ORF">BDW59DRAFT_175347</name>
</gene>